<dbReference type="AlphaFoldDB" id="A0A158QG26"/>
<reference evidence="2 3" key="2">
    <citation type="submission" date="2018-11" db="EMBL/GenBank/DDBJ databases">
        <authorList>
            <consortium name="Pathogen Informatics"/>
        </authorList>
    </citation>
    <scope>NUCLEOTIDE SEQUENCE [LARGE SCALE GENOMIC DNA]</scope>
</reference>
<sequence length="430" mass="51241">MGPDYADSRFAKNEFRSLFTQRYSKARADYERNLIDRRSAKMQEIVNNERRLIDEVALMRAKTHKQHRNMLLAKLEEVRRLKEAELRKLAEAGYRKQTTCNRVIYGSDMNKLYVQDLNAQIEMNNKIKEAVKSKEDSMPGDKSLPIGLDSEARSKTRTNGMKEEMKLFLSTKEVQKAMMIEQKLSEAKEMRKQVELYQKEKEEAQRKAFERQINLRDMFEKQIVERQKELQRQKEQEADISSMLTANAIKLYSTQLFRAQQIRIQSKQRSDEYLKYVKQMKKEKENDEKIKENAMRRIAEQIVEANDRNYSQQREASQALEKEVRDMQIKQMKEKESQTKQDSLISGTSFLDKIFDENDKEADKIKRNEKMVAQELKDQIRTRPVTVYSRDWGTEGRDFTRWYRQPPEGNHYSYEYLNPLRKSDLIKQDS</sequence>
<evidence type="ECO:0000313" key="2">
    <source>
        <dbReference type="EMBL" id="VDL62295.1"/>
    </source>
</evidence>
<proteinExistence type="predicted"/>
<dbReference type="Proteomes" id="UP000274504">
    <property type="component" value="Unassembled WGS sequence"/>
</dbReference>
<dbReference type="EMBL" id="UYSG01011429">
    <property type="protein sequence ID" value="VDL62295.1"/>
    <property type="molecule type" value="Genomic_DNA"/>
</dbReference>
<dbReference type="WBParaSite" id="HDID_0000987801-mRNA-1">
    <property type="protein sequence ID" value="HDID_0000987801-mRNA-1"/>
    <property type="gene ID" value="HDID_0000987801"/>
</dbReference>
<reference evidence="4" key="1">
    <citation type="submission" date="2016-04" db="UniProtKB">
        <authorList>
            <consortium name="WormBaseParasite"/>
        </authorList>
    </citation>
    <scope>IDENTIFICATION</scope>
</reference>
<name>A0A158QG26_HYMDI</name>
<organism evidence="4">
    <name type="scientific">Hymenolepis diminuta</name>
    <name type="common">Rat tapeworm</name>
    <dbReference type="NCBI Taxonomy" id="6216"/>
    <lineage>
        <taxon>Eukaryota</taxon>
        <taxon>Metazoa</taxon>
        <taxon>Spiralia</taxon>
        <taxon>Lophotrochozoa</taxon>
        <taxon>Platyhelminthes</taxon>
        <taxon>Cestoda</taxon>
        <taxon>Eucestoda</taxon>
        <taxon>Cyclophyllidea</taxon>
        <taxon>Hymenolepididae</taxon>
        <taxon>Hymenolepis</taxon>
    </lineage>
</organism>
<evidence type="ECO:0000313" key="4">
    <source>
        <dbReference type="WBParaSite" id="HDID_0000987801-mRNA-1"/>
    </source>
</evidence>
<dbReference type="STRING" id="6216.A0A158QG26"/>
<dbReference type="OrthoDB" id="6254107at2759"/>
<evidence type="ECO:0000256" key="1">
    <source>
        <dbReference type="SAM" id="Coils"/>
    </source>
</evidence>
<protein>
    <submittedName>
        <fullName evidence="4">TPH domain-containing protein</fullName>
    </submittedName>
</protein>
<keyword evidence="1" id="KW-0175">Coiled coil</keyword>
<evidence type="ECO:0000313" key="3">
    <source>
        <dbReference type="Proteomes" id="UP000274504"/>
    </source>
</evidence>
<feature type="coiled-coil region" evidence="1">
    <location>
        <begin position="277"/>
        <end position="330"/>
    </location>
</feature>
<feature type="coiled-coil region" evidence="1">
    <location>
        <begin position="180"/>
        <end position="236"/>
    </location>
</feature>
<gene>
    <name evidence="2" type="ORF">HDID_LOCUS9876</name>
</gene>
<accession>A0A158QG26</accession>